<dbReference type="GO" id="GO:0008320">
    <property type="term" value="F:protein transmembrane transporter activity"/>
    <property type="evidence" value="ECO:0007669"/>
    <property type="project" value="TreeGrafter"/>
</dbReference>
<dbReference type="InterPro" id="IPR027282">
    <property type="entry name" value="TPS"/>
</dbReference>
<dbReference type="PANTHER" id="PTHR34597">
    <property type="entry name" value="SLR1661 PROTEIN"/>
    <property type="match status" value="1"/>
</dbReference>
<evidence type="ECO:0000259" key="8">
    <source>
        <dbReference type="Pfam" id="PF17287"/>
    </source>
</evidence>
<reference evidence="9" key="1">
    <citation type="journal article" date="2014" name="Int. J. Syst. Evol. Microbiol.">
        <title>Complete genome sequence of Corynebacterium casei LMG S-19264T (=DSM 44701T), isolated from a smear-ripened cheese.</title>
        <authorList>
            <consortium name="US DOE Joint Genome Institute (JGI-PGF)"/>
            <person name="Walter F."/>
            <person name="Albersmeier A."/>
            <person name="Kalinowski J."/>
            <person name="Ruckert C."/>
        </authorList>
    </citation>
    <scope>NUCLEOTIDE SEQUENCE</scope>
    <source>
        <strain evidence="9">VKM B-2935</strain>
    </source>
</reference>
<dbReference type="GO" id="GO:0098046">
    <property type="term" value="C:type V protein secretion system complex"/>
    <property type="evidence" value="ECO:0007669"/>
    <property type="project" value="TreeGrafter"/>
</dbReference>
<keyword evidence="1" id="KW-1134">Transmembrane beta strand</keyword>
<dbReference type="AlphaFoldDB" id="A0A9W6KAM9"/>
<organism evidence="9 10">
    <name type="scientific">Pseudomonas turukhanskensis</name>
    <dbReference type="NCBI Taxonomy" id="1806536"/>
    <lineage>
        <taxon>Bacteria</taxon>
        <taxon>Pseudomonadati</taxon>
        <taxon>Pseudomonadota</taxon>
        <taxon>Gammaproteobacteria</taxon>
        <taxon>Pseudomonadales</taxon>
        <taxon>Pseudomonadaceae</taxon>
        <taxon>Pseudomonas</taxon>
    </lineage>
</organism>
<evidence type="ECO:0000256" key="3">
    <source>
        <dbReference type="ARBA" id="ARBA00023237"/>
    </source>
</evidence>
<dbReference type="InterPro" id="IPR051544">
    <property type="entry name" value="TPS_OM_transporter"/>
</dbReference>
<dbReference type="Pfam" id="PF17287">
    <property type="entry name" value="POTRA_3"/>
    <property type="match status" value="1"/>
</dbReference>
<evidence type="ECO:0000313" key="9">
    <source>
        <dbReference type="EMBL" id="GLK90755.1"/>
    </source>
</evidence>
<feature type="domain" description="Haemolysin activator HlyB C-terminal" evidence="6">
    <location>
        <begin position="252"/>
        <end position="571"/>
    </location>
</feature>
<protein>
    <submittedName>
        <fullName evidence="9">Secretion/activator protein</fullName>
    </submittedName>
</protein>
<reference evidence="9" key="2">
    <citation type="submission" date="2023-01" db="EMBL/GenBank/DDBJ databases">
        <authorList>
            <person name="Sun Q."/>
            <person name="Evtushenko L."/>
        </authorList>
    </citation>
    <scope>NUCLEOTIDE SEQUENCE</scope>
    <source>
        <strain evidence="9">VKM B-2935</strain>
    </source>
</reference>
<sequence>MNITATDTISQLKEFLLLFIFTLHRREKCLRRAAPLISSTALFFIVFTPYLHAQAVRPPVSPAVREFDIQKKQRLQDEINRELDRNRQDNLTAPAPAPIKLPDSAAEDTGPKFLITTITVDAGEHAALAANISDILNNYENRELGNTELFGLIRDVTNRYAERGFSTTTISLVPKNMKQGAVELKVNWGYVEGWLVNGEEPNVAYQKLITALAMPGLIGNPLNIQQVDQMVENLNNAAKTARIDIQPSQRLGYSYLNLVTEEKPLTLTLRGDNSGQGSPSSGRYRFSASTSLSDLLLGNDTLGLNLSSRRYQQPKTNAEYNAGASYSVPFGYSKVDLRFNHSQYEKPSRGAYGDYSSTGNSQTYTGQFSHVLMREKTQKLTALVELEHKKNANFLEGSLLDVNSEPFTSLAFGLEHVTQFFGGSLYSDVKYNHGLSLWNSAPAAYEAEASDSHNRQRKNFKKIEFNTAWSRSLRVLDEEFNFSSRIGGQYSKDNLMTAEQMGLGDEFTVRGFQGTPLWADQGIYISNTLSLPLQMLGGTITPLIGLDSGYARDVTYAERSGGLTGLALGATGSWKYGGASLTLGVPLSMDDAIKKTTDSSVLYLSTYLSF</sequence>
<dbReference type="Pfam" id="PF08479">
    <property type="entry name" value="POTRA_2"/>
    <property type="match status" value="1"/>
</dbReference>
<dbReference type="PANTHER" id="PTHR34597:SF3">
    <property type="entry name" value="OUTER MEMBRANE TRANSPORTER CDIB"/>
    <property type="match status" value="1"/>
</dbReference>
<evidence type="ECO:0000259" key="7">
    <source>
        <dbReference type="Pfam" id="PF08479"/>
    </source>
</evidence>
<feature type="transmembrane region" description="Helical" evidence="5">
    <location>
        <begin position="33"/>
        <end position="51"/>
    </location>
</feature>
<name>A0A9W6KAM9_9PSED</name>
<evidence type="ECO:0000256" key="4">
    <source>
        <dbReference type="SAM" id="MobiDB-lite"/>
    </source>
</evidence>
<keyword evidence="2 5" id="KW-0812">Transmembrane</keyword>
<feature type="region of interest" description="Disordered" evidence="4">
    <location>
        <begin position="81"/>
        <end position="102"/>
    </location>
</feature>
<evidence type="ECO:0000259" key="6">
    <source>
        <dbReference type="Pfam" id="PF03865"/>
    </source>
</evidence>
<proteinExistence type="predicted"/>
<feature type="domain" description="Polypeptide-transport-associated ShlB-type" evidence="7">
    <location>
        <begin position="113"/>
        <end position="189"/>
    </location>
</feature>
<dbReference type="InterPro" id="IPR013686">
    <property type="entry name" value="Polypept-transport_assoc_ShlB"/>
</dbReference>
<accession>A0A9W6KAM9</accession>
<keyword evidence="3" id="KW-0998">Cell outer membrane</keyword>
<keyword evidence="5" id="KW-0472">Membrane</keyword>
<feature type="domain" description="ShlB POTRA" evidence="8">
    <location>
        <begin position="191"/>
        <end position="247"/>
    </location>
</feature>
<dbReference type="EMBL" id="BSFN01000013">
    <property type="protein sequence ID" value="GLK90755.1"/>
    <property type="molecule type" value="Genomic_DNA"/>
</dbReference>
<dbReference type="Proteomes" id="UP001143328">
    <property type="component" value="Unassembled WGS sequence"/>
</dbReference>
<comment type="caution">
    <text evidence="9">The sequence shown here is derived from an EMBL/GenBank/DDBJ whole genome shotgun (WGS) entry which is preliminary data.</text>
</comment>
<dbReference type="Pfam" id="PF03865">
    <property type="entry name" value="ShlB"/>
    <property type="match status" value="1"/>
</dbReference>
<evidence type="ECO:0000256" key="1">
    <source>
        <dbReference type="ARBA" id="ARBA00022452"/>
    </source>
</evidence>
<dbReference type="GO" id="GO:0046819">
    <property type="term" value="P:protein secretion by the type V secretion system"/>
    <property type="evidence" value="ECO:0007669"/>
    <property type="project" value="TreeGrafter"/>
</dbReference>
<dbReference type="Gene3D" id="3.10.20.310">
    <property type="entry name" value="membrane protein fhac"/>
    <property type="match status" value="2"/>
</dbReference>
<dbReference type="Gene3D" id="2.40.160.50">
    <property type="entry name" value="membrane protein fhac: a member of the omp85/tpsb transporter family"/>
    <property type="match status" value="1"/>
</dbReference>
<gene>
    <name evidence="9" type="ORF">GCM10017655_38190</name>
</gene>
<evidence type="ECO:0000313" key="10">
    <source>
        <dbReference type="Proteomes" id="UP001143328"/>
    </source>
</evidence>
<keyword evidence="10" id="KW-1185">Reference proteome</keyword>
<evidence type="ECO:0000256" key="5">
    <source>
        <dbReference type="SAM" id="Phobius"/>
    </source>
</evidence>
<evidence type="ECO:0000256" key="2">
    <source>
        <dbReference type="ARBA" id="ARBA00022692"/>
    </source>
</evidence>
<dbReference type="InterPro" id="IPR005565">
    <property type="entry name" value="Hemolysn_activator_HlyB_C"/>
</dbReference>
<dbReference type="InterPro" id="IPR035251">
    <property type="entry name" value="ShlB_POTRA"/>
</dbReference>
<dbReference type="PIRSF" id="PIRSF029745">
    <property type="entry name" value="FhaC"/>
    <property type="match status" value="1"/>
</dbReference>
<dbReference type="RefSeq" id="WP_271196934.1">
    <property type="nucleotide sequence ID" value="NZ_BSFN01000013.1"/>
</dbReference>
<keyword evidence="5" id="KW-1133">Transmembrane helix</keyword>